<reference evidence="1 2" key="1">
    <citation type="journal article" date="2014" name="Genome Announc.">
        <title>Draft Genome Sequence of Magnetospirillum sp. Strain SO-1, a Freshwater Magnetotactic Bacterium Isolated from the Ol'khovka River, Russia.</title>
        <authorList>
            <person name="Grouzdev D.S."/>
            <person name="Dziuba M.V."/>
            <person name="Sukhacheva M.S."/>
            <person name="Mardanov A.V."/>
            <person name="Beletskiy A.V."/>
            <person name="Kuznetsov B.B."/>
            <person name="Skryabin K.G."/>
        </authorList>
    </citation>
    <scope>NUCLEOTIDE SEQUENCE [LARGE SCALE GENOMIC DNA]</scope>
    <source>
        <strain evidence="1 2">SO-1</strain>
    </source>
</reference>
<dbReference type="InterPro" id="IPR006311">
    <property type="entry name" value="TAT_signal"/>
</dbReference>
<comment type="caution">
    <text evidence="1">The sequence shown here is derived from an EMBL/GenBank/DDBJ whole genome shotgun (WGS) entry which is preliminary data.</text>
</comment>
<evidence type="ECO:0000313" key="1">
    <source>
        <dbReference type="EMBL" id="EME71319.1"/>
    </source>
</evidence>
<gene>
    <name evidence="1" type="ORF">H261_03953</name>
</gene>
<sequence length="78" mass="8035">MESEMTTESPESQSSESKTILSRRFLLKGAVLSAGAAGAAAAGVIGTGQDAQAAAETRNGAGYRETEHVRRAYEAAGF</sequence>
<dbReference type="PROSITE" id="PS51318">
    <property type="entry name" value="TAT"/>
    <property type="match status" value="1"/>
</dbReference>
<dbReference type="EMBL" id="AONQ01000006">
    <property type="protein sequence ID" value="EME71319.1"/>
    <property type="molecule type" value="Genomic_DNA"/>
</dbReference>
<keyword evidence="2" id="KW-1185">Reference proteome</keyword>
<protein>
    <recommendedName>
        <fullName evidence="3">Formate dehydrogenase region TAT target</fullName>
    </recommendedName>
</protein>
<evidence type="ECO:0008006" key="3">
    <source>
        <dbReference type="Google" id="ProtNLM"/>
    </source>
</evidence>
<accession>M3AFG6</accession>
<name>M3AFG6_9PROT</name>
<proteinExistence type="predicted"/>
<dbReference type="AlphaFoldDB" id="M3AFG6"/>
<dbReference type="Proteomes" id="UP000011744">
    <property type="component" value="Unassembled WGS sequence"/>
</dbReference>
<dbReference type="STRING" id="1244869.H261_03953"/>
<dbReference type="PATRIC" id="fig|1244869.3.peg.788"/>
<organism evidence="1 2">
    <name type="scientific">Paramagnetospirillum caucaseum</name>
    <dbReference type="NCBI Taxonomy" id="1244869"/>
    <lineage>
        <taxon>Bacteria</taxon>
        <taxon>Pseudomonadati</taxon>
        <taxon>Pseudomonadota</taxon>
        <taxon>Alphaproteobacteria</taxon>
        <taxon>Rhodospirillales</taxon>
        <taxon>Magnetospirillaceae</taxon>
        <taxon>Paramagnetospirillum</taxon>
    </lineage>
</organism>
<evidence type="ECO:0000313" key="2">
    <source>
        <dbReference type="Proteomes" id="UP000011744"/>
    </source>
</evidence>
<dbReference type="eggNOG" id="ENOG5030P2J">
    <property type="taxonomic scope" value="Bacteria"/>
</dbReference>